<evidence type="ECO:0000256" key="2">
    <source>
        <dbReference type="ARBA" id="ARBA00022475"/>
    </source>
</evidence>
<dbReference type="CDD" id="cd06581">
    <property type="entry name" value="TM_PBP1_LivM_like"/>
    <property type="match status" value="1"/>
</dbReference>
<evidence type="ECO:0000313" key="8">
    <source>
        <dbReference type="Proteomes" id="UP000298588"/>
    </source>
</evidence>
<evidence type="ECO:0000256" key="4">
    <source>
        <dbReference type="ARBA" id="ARBA00022989"/>
    </source>
</evidence>
<dbReference type="OrthoDB" id="9804361at2"/>
<evidence type="ECO:0000256" key="6">
    <source>
        <dbReference type="SAM" id="Phobius"/>
    </source>
</evidence>
<keyword evidence="5 6" id="KW-0472">Membrane</keyword>
<keyword evidence="8" id="KW-1185">Reference proteome</keyword>
<feature type="transmembrane region" description="Helical" evidence="6">
    <location>
        <begin position="333"/>
        <end position="357"/>
    </location>
</feature>
<name>A0A4D7QNS1_9HYPH</name>
<feature type="transmembrane region" description="Helical" evidence="6">
    <location>
        <begin position="64"/>
        <end position="81"/>
    </location>
</feature>
<dbReference type="KEGG" id="paqt:E8L99_08460"/>
<feature type="transmembrane region" description="Helical" evidence="6">
    <location>
        <begin position="88"/>
        <end position="111"/>
    </location>
</feature>
<dbReference type="InterPro" id="IPR043428">
    <property type="entry name" value="LivM-like"/>
</dbReference>
<dbReference type="Pfam" id="PF02653">
    <property type="entry name" value="BPD_transp_2"/>
    <property type="match status" value="1"/>
</dbReference>
<feature type="transmembrane region" description="Helical" evidence="6">
    <location>
        <begin position="254"/>
        <end position="279"/>
    </location>
</feature>
<dbReference type="PANTHER" id="PTHR30482:SF17">
    <property type="entry name" value="ABC TRANSPORTER ATP-BINDING PROTEIN"/>
    <property type="match status" value="1"/>
</dbReference>
<evidence type="ECO:0000256" key="3">
    <source>
        <dbReference type="ARBA" id="ARBA00022692"/>
    </source>
</evidence>
<feature type="transmembrane region" description="Helical" evidence="6">
    <location>
        <begin position="123"/>
        <end position="143"/>
    </location>
</feature>
<dbReference type="Proteomes" id="UP000298588">
    <property type="component" value="Chromosome"/>
</dbReference>
<feature type="transmembrane region" description="Helical" evidence="6">
    <location>
        <begin position="218"/>
        <end position="242"/>
    </location>
</feature>
<comment type="subcellular location">
    <subcellularLocation>
        <location evidence="1">Cell membrane</location>
        <topology evidence="1">Multi-pass membrane protein</topology>
    </subcellularLocation>
</comment>
<feature type="transmembrane region" description="Helical" evidence="6">
    <location>
        <begin position="291"/>
        <end position="321"/>
    </location>
</feature>
<proteinExistence type="predicted"/>
<keyword evidence="4 6" id="KW-1133">Transmembrane helix</keyword>
<evidence type="ECO:0000256" key="1">
    <source>
        <dbReference type="ARBA" id="ARBA00004651"/>
    </source>
</evidence>
<gene>
    <name evidence="7" type="ORF">E8L99_08460</name>
</gene>
<evidence type="ECO:0000313" key="7">
    <source>
        <dbReference type="EMBL" id="QCK85792.1"/>
    </source>
</evidence>
<feature type="transmembrane region" description="Helical" evidence="6">
    <location>
        <begin position="169"/>
        <end position="187"/>
    </location>
</feature>
<evidence type="ECO:0000256" key="5">
    <source>
        <dbReference type="ARBA" id="ARBA00023136"/>
    </source>
</evidence>
<dbReference type="RefSeq" id="WP_137099125.1">
    <property type="nucleotide sequence ID" value="NZ_CP039865.1"/>
</dbReference>
<accession>A0A4D7QNS1</accession>
<keyword evidence="2" id="KW-1003">Cell membrane</keyword>
<keyword evidence="3 6" id="KW-0812">Transmembrane</keyword>
<dbReference type="InterPro" id="IPR001851">
    <property type="entry name" value="ABC_transp_permease"/>
</dbReference>
<dbReference type="GO" id="GO:0005886">
    <property type="term" value="C:plasma membrane"/>
    <property type="evidence" value="ECO:0007669"/>
    <property type="project" value="UniProtKB-SubCell"/>
</dbReference>
<protein>
    <submittedName>
        <fullName evidence="7">Branched-chain amino acid ABC transporter permease</fullName>
    </submittedName>
</protein>
<feature type="transmembrane region" description="Helical" evidence="6">
    <location>
        <begin position="377"/>
        <end position="397"/>
    </location>
</feature>
<dbReference type="AlphaFoldDB" id="A0A4D7QNS1"/>
<dbReference type="GO" id="GO:0015658">
    <property type="term" value="F:branched-chain amino acid transmembrane transporter activity"/>
    <property type="evidence" value="ECO:0007669"/>
    <property type="project" value="InterPro"/>
</dbReference>
<feature type="transmembrane region" description="Helical" evidence="6">
    <location>
        <begin position="6"/>
        <end position="27"/>
    </location>
</feature>
<organism evidence="7 8">
    <name type="scientific">Phreatobacter aquaticus</name>
    <dbReference type="NCBI Taxonomy" id="2570229"/>
    <lineage>
        <taxon>Bacteria</taxon>
        <taxon>Pseudomonadati</taxon>
        <taxon>Pseudomonadota</taxon>
        <taxon>Alphaproteobacteria</taxon>
        <taxon>Hyphomicrobiales</taxon>
        <taxon>Phreatobacteraceae</taxon>
        <taxon>Phreatobacter</taxon>
    </lineage>
</organism>
<dbReference type="EMBL" id="CP039865">
    <property type="protein sequence ID" value="QCK85792.1"/>
    <property type="molecule type" value="Genomic_DNA"/>
</dbReference>
<feature type="transmembrane region" description="Helical" evidence="6">
    <location>
        <begin position="34"/>
        <end position="52"/>
    </location>
</feature>
<reference evidence="7 8" key="1">
    <citation type="submission" date="2019-04" db="EMBL/GenBank/DDBJ databases">
        <title>Phreatobacter aquaticus sp. nov.</title>
        <authorList>
            <person name="Choi A."/>
            <person name="Baek K."/>
        </authorList>
    </citation>
    <scope>NUCLEOTIDE SEQUENCE [LARGE SCALE GENOMIC DNA]</scope>
    <source>
        <strain evidence="7 8">NMCR1094</strain>
    </source>
</reference>
<sequence length="416" mass="43970">MSLNPTLKTIAIWIAFALVLAVLPMIFSSRPSLTLMNIIGVWVVFALAYNMLLGQSGMLSFGHAVYFGLGGYAAIHMMAAIKAQKLGIPVAALPLVGFMAGMAAGAVIGWFSCRRSGTPFAMISLGVGELIAASGLMFVSIFGGEEGISGDRSAGPELLGFSLGPQINVYYFIAFWMFMATLAMWAFTKTPLGRLANAVRDNADRVAFIGYDPQRVRYLVFLISGGFAGLAGSLSAVNFEIITPEKLGAINSGAVLLMAYIGGVAVFFGPIIGAVLISIMQSMLSDFTKVWQLYLGLLFVVVVMFAPYGIGGIVAQVLGAIRKGELAEKLPGWLMGLVGALIAFGGAIMVIEMAYRIREGGRPFQAFGRVFPHGDPLSWVVAAAVTAIGLAVLVVAVRWRRRGSLGAALSFGEATP</sequence>
<dbReference type="PANTHER" id="PTHR30482">
    <property type="entry name" value="HIGH-AFFINITY BRANCHED-CHAIN AMINO ACID TRANSPORT SYSTEM PERMEASE"/>
    <property type="match status" value="1"/>
</dbReference>